<proteinExistence type="predicted"/>
<feature type="non-terminal residue" evidence="1">
    <location>
        <position position="98"/>
    </location>
</feature>
<name>X1DSG4_9ZZZZ</name>
<sequence length="98" mass="11572">MRIGIDARLALYSKRGHGRHIYNLIHNLAKIDSTNEYILYLDRPDEEGCLPTTSNFSKKVIKSWNYLLWEQLLLPIRLWIDKPDLVHFTNHTAPWICP</sequence>
<evidence type="ECO:0008006" key="2">
    <source>
        <dbReference type="Google" id="ProtNLM"/>
    </source>
</evidence>
<protein>
    <recommendedName>
        <fullName evidence="2">Glycosyltransferase subfamily 4-like N-terminal domain-containing protein</fullName>
    </recommendedName>
</protein>
<comment type="caution">
    <text evidence="1">The sequence shown here is derived from an EMBL/GenBank/DDBJ whole genome shotgun (WGS) entry which is preliminary data.</text>
</comment>
<organism evidence="1">
    <name type="scientific">marine sediment metagenome</name>
    <dbReference type="NCBI Taxonomy" id="412755"/>
    <lineage>
        <taxon>unclassified sequences</taxon>
        <taxon>metagenomes</taxon>
        <taxon>ecological metagenomes</taxon>
    </lineage>
</organism>
<accession>X1DSG4</accession>
<dbReference type="EMBL" id="BART01020040">
    <property type="protein sequence ID" value="GAG99351.1"/>
    <property type="molecule type" value="Genomic_DNA"/>
</dbReference>
<dbReference type="AlphaFoldDB" id="X1DSG4"/>
<reference evidence="1" key="1">
    <citation type="journal article" date="2014" name="Front. Microbiol.">
        <title>High frequency of phylogenetically diverse reductive dehalogenase-homologous genes in deep subseafloor sedimentary metagenomes.</title>
        <authorList>
            <person name="Kawai M."/>
            <person name="Futagami T."/>
            <person name="Toyoda A."/>
            <person name="Takaki Y."/>
            <person name="Nishi S."/>
            <person name="Hori S."/>
            <person name="Arai W."/>
            <person name="Tsubouchi T."/>
            <person name="Morono Y."/>
            <person name="Uchiyama I."/>
            <person name="Ito T."/>
            <person name="Fujiyama A."/>
            <person name="Inagaki F."/>
            <person name="Takami H."/>
        </authorList>
    </citation>
    <scope>NUCLEOTIDE SEQUENCE</scope>
    <source>
        <strain evidence="1">Expedition CK06-06</strain>
    </source>
</reference>
<evidence type="ECO:0000313" key="1">
    <source>
        <dbReference type="EMBL" id="GAG99351.1"/>
    </source>
</evidence>
<gene>
    <name evidence="1" type="ORF">S01H4_37324</name>
</gene>